<dbReference type="RefSeq" id="XP_038804308.1">
    <property type="nucleotide sequence ID" value="XM_038959250.1"/>
</dbReference>
<organism evidence="1 2">
    <name type="scientific">Botrytis deweyae</name>
    <dbReference type="NCBI Taxonomy" id="2478750"/>
    <lineage>
        <taxon>Eukaryota</taxon>
        <taxon>Fungi</taxon>
        <taxon>Dikarya</taxon>
        <taxon>Ascomycota</taxon>
        <taxon>Pezizomycotina</taxon>
        <taxon>Leotiomycetes</taxon>
        <taxon>Helotiales</taxon>
        <taxon>Sclerotiniaceae</taxon>
        <taxon>Botrytis</taxon>
    </lineage>
</organism>
<keyword evidence="2" id="KW-1185">Reference proteome</keyword>
<sequence length="274" mass="31431">MSKRSSNRTTKPERSALVKLPASTPNLSLRELGLWKDYFVEISAPRVCTLPISIKQKDERPSKLLENFKNYYISNQVQITEHDTTIYVLRTYSGISVRSEYRIVDCFRLSDTKDSDFPKAIIALHYVKTPENDEPYLDRTLFVEEPLKADSKSSPVRGQQLGERFLLVAEDLEKEISYRFYVPGGQKSGPLYGQYVQDDGLGSVDIEQLDQGRGRYKSTAVVWRKWEPLEDPGTEEWKGNNVALSRIVEERQLYVKPLLESHESSAGMRNSGRE</sequence>
<dbReference type="GeneID" id="62238399"/>
<comment type="caution">
    <text evidence="1">The sequence shown here is derived from an EMBL/GenBank/DDBJ whole genome shotgun (WGS) entry which is preliminary data.</text>
</comment>
<evidence type="ECO:0000313" key="2">
    <source>
        <dbReference type="Proteomes" id="UP000783213"/>
    </source>
</evidence>
<proteinExistence type="predicted"/>
<dbReference type="Proteomes" id="UP000783213">
    <property type="component" value="Unassembled WGS sequence"/>
</dbReference>
<reference evidence="1 2" key="1">
    <citation type="journal article" date="2020" name="Genome Biol. Evol.">
        <title>Comparative genomics of Sclerotiniaceae.</title>
        <authorList>
            <person name="Valero Jimenez C.A."/>
            <person name="Steentjes M."/>
            <person name="Scholten O.E."/>
            <person name="Van Kan J.A.L."/>
        </authorList>
    </citation>
    <scope>NUCLEOTIDE SEQUENCE [LARGE SCALE GENOMIC DNA]</scope>
    <source>
        <strain evidence="1 2">B1</strain>
    </source>
</reference>
<protein>
    <submittedName>
        <fullName evidence="1">Uncharacterized protein</fullName>
    </submittedName>
</protein>
<accession>A0ABQ7I5C9</accession>
<dbReference type="EMBL" id="RCSX01000051">
    <property type="protein sequence ID" value="KAF7913077.1"/>
    <property type="molecule type" value="Genomic_DNA"/>
</dbReference>
<gene>
    <name evidence="1" type="ORF">EAE98_011628</name>
</gene>
<evidence type="ECO:0000313" key="1">
    <source>
        <dbReference type="EMBL" id="KAF7913077.1"/>
    </source>
</evidence>
<name>A0ABQ7I5C9_9HELO</name>